<proteinExistence type="inferred from homology"/>
<dbReference type="InterPro" id="IPR013785">
    <property type="entry name" value="Aldolase_TIM"/>
</dbReference>
<dbReference type="PIRSF" id="PIRSF001461">
    <property type="entry name" value="RPE"/>
    <property type="match status" value="1"/>
</dbReference>
<reference evidence="10" key="1">
    <citation type="submission" date="2020-05" db="EMBL/GenBank/DDBJ databases">
        <authorList>
            <person name="Chiriac C."/>
            <person name="Salcher M."/>
            <person name="Ghai R."/>
            <person name="Kavagutti S V."/>
        </authorList>
    </citation>
    <scope>NUCLEOTIDE SEQUENCE</scope>
</reference>
<dbReference type="InterPro" id="IPR000056">
    <property type="entry name" value="Ribul_P_3_epim-like"/>
</dbReference>
<evidence type="ECO:0000256" key="7">
    <source>
        <dbReference type="ARBA" id="ARBA00013188"/>
    </source>
</evidence>
<dbReference type="InterPro" id="IPR026019">
    <property type="entry name" value="Ribul_P_3_epim"/>
</dbReference>
<dbReference type="HAMAP" id="MF_02227">
    <property type="entry name" value="RPE"/>
    <property type="match status" value="1"/>
</dbReference>
<dbReference type="GO" id="GO:0006098">
    <property type="term" value="P:pentose-phosphate shunt"/>
    <property type="evidence" value="ECO:0007669"/>
    <property type="project" value="InterPro"/>
</dbReference>
<dbReference type="CDD" id="cd00429">
    <property type="entry name" value="RPE"/>
    <property type="match status" value="1"/>
</dbReference>
<evidence type="ECO:0000256" key="1">
    <source>
        <dbReference type="ARBA" id="ARBA00001782"/>
    </source>
</evidence>
<dbReference type="NCBIfam" id="NF004076">
    <property type="entry name" value="PRK05581.1-4"/>
    <property type="match status" value="1"/>
</dbReference>
<dbReference type="EMBL" id="CAEZXP010000001">
    <property type="protein sequence ID" value="CAB4686389.1"/>
    <property type="molecule type" value="Genomic_DNA"/>
</dbReference>
<evidence type="ECO:0000256" key="4">
    <source>
        <dbReference type="ARBA" id="ARBA00001947"/>
    </source>
</evidence>
<comment type="similarity">
    <text evidence="6">Belongs to the ribulose-phosphate 3-epimerase family.</text>
</comment>
<keyword evidence="9" id="KW-0413">Isomerase</keyword>
<gene>
    <name evidence="10" type="ORF">UFOPK2399_00361</name>
</gene>
<organism evidence="10">
    <name type="scientific">freshwater metagenome</name>
    <dbReference type="NCBI Taxonomy" id="449393"/>
    <lineage>
        <taxon>unclassified sequences</taxon>
        <taxon>metagenomes</taxon>
        <taxon>ecological metagenomes</taxon>
    </lineage>
</organism>
<dbReference type="GO" id="GO:0004750">
    <property type="term" value="F:D-ribulose-phosphate 3-epimerase activity"/>
    <property type="evidence" value="ECO:0007669"/>
    <property type="project" value="UniProtKB-EC"/>
</dbReference>
<dbReference type="AlphaFoldDB" id="A0A6J6NJ48"/>
<dbReference type="Gene3D" id="3.20.20.70">
    <property type="entry name" value="Aldolase class I"/>
    <property type="match status" value="1"/>
</dbReference>
<comment type="cofactor">
    <cofactor evidence="3">
        <name>Co(2+)</name>
        <dbReference type="ChEBI" id="CHEBI:48828"/>
    </cofactor>
</comment>
<evidence type="ECO:0000256" key="2">
    <source>
        <dbReference type="ARBA" id="ARBA00001936"/>
    </source>
</evidence>
<evidence type="ECO:0000256" key="6">
    <source>
        <dbReference type="ARBA" id="ARBA00009541"/>
    </source>
</evidence>
<dbReference type="NCBIfam" id="TIGR01163">
    <property type="entry name" value="rpe"/>
    <property type="match status" value="1"/>
</dbReference>
<comment type="cofactor">
    <cofactor evidence="4">
        <name>Zn(2+)</name>
        <dbReference type="ChEBI" id="CHEBI:29105"/>
    </cofactor>
</comment>
<dbReference type="PANTHER" id="PTHR11749">
    <property type="entry name" value="RIBULOSE-5-PHOSPHATE-3-EPIMERASE"/>
    <property type="match status" value="1"/>
</dbReference>
<sequence>MSRPIPVGTIAPSLLSADFARLEQQVTMLMDAGATVMHVDTMDGQFVPPITFGPIVVEAIKDVVHDRGGILDCHLMINDPARQIDAYVKAGADVITIHPEATQHIHYALNQIRAAGCKAGVVINPGTPVEAVEPVAEIIDLCLIMSVNPGWGGQKYIPQATDRIRRVRELLPDNVVLEVDGGISLDTIDAARDAGAQLFVAGSSVFSAPDPVAAFAALQARVA</sequence>
<dbReference type="GO" id="GO:0005975">
    <property type="term" value="P:carbohydrate metabolic process"/>
    <property type="evidence" value="ECO:0007669"/>
    <property type="project" value="InterPro"/>
</dbReference>
<accession>A0A6J6NJ48</accession>
<comment type="cofactor">
    <cofactor evidence="2">
        <name>Mn(2+)</name>
        <dbReference type="ChEBI" id="CHEBI:29035"/>
    </cofactor>
</comment>
<comment type="catalytic activity">
    <reaction evidence="1">
        <text>D-ribulose 5-phosphate = D-xylulose 5-phosphate</text>
        <dbReference type="Rhea" id="RHEA:13677"/>
        <dbReference type="ChEBI" id="CHEBI:57737"/>
        <dbReference type="ChEBI" id="CHEBI:58121"/>
        <dbReference type="EC" id="5.1.3.1"/>
    </reaction>
</comment>
<evidence type="ECO:0000256" key="3">
    <source>
        <dbReference type="ARBA" id="ARBA00001941"/>
    </source>
</evidence>
<keyword evidence="8" id="KW-0479">Metal-binding</keyword>
<dbReference type="GO" id="GO:0046872">
    <property type="term" value="F:metal ion binding"/>
    <property type="evidence" value="ECO:0007669"/>
    <property type="project" value="UniProtKB-KW"/>
</dbReference>
<dbReference type="EC" id="5.1.3.1" evidence="7"/>
<dbReference type="InterPro" id="IPR011060">
    <property type="entry name" value="RibuloseP-bd_barrel"/>
</dbReference>
<dbReference type="GO" id="GO:0005737">
    <property type="term" value="C:cytoplasm"/>
    <property type="evidence" value="ECO:0007669"/>
    <property type="project" value="UniProtKB-ARBA"/>
</dbReference>
<name>A0A6J6NJ48_9ZZZZ</name>
<protein>
    <recommendedName>
        <fullName evidence="7">ribulose-phosphate 3-epimerase</fullName>
        <ecNumber evidence="7">5.1.3.1</ecNumber>
    </recommendedName>
</protein>
<evidence type="ECO:0000256" key="9">
    <source>
        <dbReference type="ARBA" id="ARBA00023235"/>
    </source>
</evidence>
<evidence type="ECO:0000256" key="8">
    <source>
        <dbReference type="ARBA" id="ARBA00022723"/>
    </source>
</evidence>
<dbReference type="FunFam" id="3.20.20.70:FF:000004">
    <property type="entry name" value="Ribulose-phosphate 3-epimerase"/>
    <property type="match status" value="1"/>
</dbReference>
<comment type="cofactor">
    <cofactor evidence="5">
        <name>Fe(2+)</name>
        <dbReference type="ChEBI" id="CHEBI:29033"/>
    </cofactor>
</comment>
<dbReference type="SUPFAM" id="SSF51366">
    <property type="entry name" value="Ribulose-phoshate binding barrel"/>
    <property type="match status" value="1"/>
</dbReference>
<dbReference type="Pfam" id="PF00834">
    <property type="entry name" value="Ribul_P_3_epim"/>
    <property type="match status" value="1"/>
</dbReference>
<evidence type="ECO:0000256" key="5">
    <source>
        <dbReference type="ARBA" id="ARBA00001954"/>
    </source>
</evidence>
<evidence type="ECO:0000313" key="10">
    <source>
        <dbReference type="EMBL" id="CAB4686389.1"/>
    </source>
</evidence>